<comment type="subcellular location">
    <subcellularLocation>
        <location evidence="2">Cell membrane</location>
        <topology evidence="2">Multi-pass membrane protein</topology>
    </subcellularLocation>
</comment>
<dbReference type="PANTHER" id="PTHR45339">
    <property type="entry name" value="HYBRID SIGNAL TRANSDUCTION HISTIDINE KINASE J"/>
    <property type="match status" value="1"/>
</dbReference>
<dbReference type="SMART" id="SM00388">
    <property type="entry name" value="HisKA"/>
    <property type="match status" value="1"/>
</dbReference>
<evidence type="ECO:0000256" key="5">
    <source>
        <dbReference type="ARBA" id="ARBA00022553"/>
    </source>
</evidence>
<evidence type="ECO:0000256" key="2">
    <source>
        <dbReference type="ARBA" id="ARBA00004651"/>
    </source>
</evidence>
<dbReference type="SUPFAM" id="SSF52172">
    <property type="entry name" value="CheY-like"/>
    <property type="match status" value="2"/>
</dbReference>
<evidence type="ECO:0000256" key="9">
    <source>
        <dbReference type="ARBA" id="ARBA00022777"/>
    </source>
</evidence>
<keyword evidence="5 17" id="KW-0597">Phosphoprotein</keyword>
<dbReference type="GO" id="GO:0005524">
    <property type="term" value="F:ATP binding"/>
    <property type="evidence" value="ECO:0007669"/>
    <property type="project" value="UniProtKB-KW"/>
</dbReference>
<keyword evidence="8" id="KW-0547">Nucleotide-binding</keyword>
<feature type="domain" description="Response regulatory" evidence="21">
    <location>
        <begin position="947"/>
        <end position="1063"/>
    </location>
</feature>
<dbReference type="InterPro" id="IPR011006">
    <property type="entry name" value="CheY-like_superfamily"/>
</dbReference>
<evidence type="ECO:0000256" key="18">
    <source>
        <dbReference type="SAM" id="Coils"/>
    </source>
</evidence>
<dbReference type="EMBL" id="CP054301">
    <property type="protein sequence ID" value="QKK78978.1"/>
    <property type="molecule type" value="Genomic_DNA"/>
</dbReference>
<evidence type="ECO:0000256" key="16">
    <source>
        <dbReference type="PROSITE-ProRule" id="PRU00110"/>
    </source>
</evidence>
<dbReference type="PRINTS" id="PR00344">
    <property type="entry name" value="BCTRLSENSOR"/>
</dbReference>
<dbReference type="Gene3D" id="3.30.450.20">
    <property type="entry name" value="PAS domain"/>
    <property type="match status" value="1"/>
</dbReference>
<dbReference type="GO" id="GO:0005886">
    <property type="term" value="C:plasma membrane"/>
    <property type="evidence" value="ECO:0007669"/>
    <property type="project" value="UniProtKB-SubCell"/>
</dbReference>
<feature type="domain" description="Response regulatory" evidence="21">
    <location>
        <begin position="798"/>
        <end position="920"/>
    </location>
</feature>
<feature type="coiled-coil region" evidence="18">
    <location>
        <begin position="31"/>
        <end position="58"/>
    </location>
</feature>
<dbReference type="InterPro" id="IPR035965">
    <property type="entry name" value="PAS-like_dom_sf"/>
</dbReference>
<dbReference type="InterPro" id="IPR008207">
    <property type="entry name" value="Sig_transdc_His_kin_Hpt_dom"/>
</dbReference>
<dbReference type="InterPro" id="IPR036641">
    <property type="entry name" value="HPT_dom_sf"/>
</dbReference>
<keyword evidence="12" id="KW-0902">Two-component regulatory system</keyword>
<dbReference type="SMART" id="SM00073">
    <property type="entry name" value="HPT"/>
    <property type="match status" value="1"/>
</dbReference>
<comment type="catalytic activity">
    <reaction evidence="1">
        <text>ATP + protein L-histidine = ADP + protein N-phospho-L-histidine.</text>
        <dbReference type="EC" id="2.7.13.3"/>
    </reaction>
</comment>
<dbReference type="InterPro" id="IPR003661">
    <property type="entry name" value="HisK_dim/P_dom"/>
</dbReference>
<keyword evidence="11 19" id="KW-1133">Transmembrane helix</keyword>
<comment type="subunit">
    <text evidence="14">At low DSF concentrations, interacts with RpfF.</text>
</comment>
<sequence length="1288" mass="144622">MMKALKKRPLSIAPLIWLLTAVALISSIIGAVILTATLQELSQQRQSLRAKQSLLLDATAEIREIVPAQKNRLRQALFDGSNEMSEDRSNVQRYQAAVLALHSASTGNTEISNITSQLENSGQEIQALTSRINRWYIYKSRYLTKKETTNTQGKTLAHLDNLKQLIYSMTGKARLKENALIYQYNTSKNAERDTLAKQYLTLRLARLESALNTAMEDVTTLELAVSVIVHSDSLNTIIDLKDNQMKSSLDRLDYVIAETAKTYPEAAKMLQDERHALGETLFGTNYIFDQNDQVIRLGAGGLFKERLELRLIGQGKTELNNQLESIFLPLPRFLDQIGEFVQSNSKELEQEIGDQLTDVRLRIIWISAIGIVILLLLAWAISRKMTRQLSGFVESEERFRSIFEITPDPAWILVDKKMVECNQAAITTLQYPTVGKLLGTELNRLSPVTQADGANSILSLEDHLEEAALKGHTLTEWVFQRTDGELIYADMTILSIVFDNKPAAIITWRDVTERYMSQQSLTHYKVQLETEIEKQTRELQAAKEIAENANLAKSEFLANMSHEIRTPMNSIIGMSSLALQTDLDSKQRNYIEKVSYSAESLLNIINDILDFSKIEARKMDIENVPFTLQNVVDDAATILELKVEEKELELIIDMHPDIPEKLIGDSTRLRQILLNLGNNAVKFTQKGEIVLRILPFKQSSDEHIIHFSVQDTGIGISKEQQDKLFQSFSQADTSTTRRFGGTGLGLAISKRLIELMGGSIWVESEEGKGSTFNFTVCFQHCENTPVDYSFDDKTAFKQVLIVDDNDTAREVLQANVKALGFDYHSCSSGQEAVRYIESLKGSSQPYPLMLIDWKMPDLDGIETCKAILEKIPDESTLTLIMVTAYGQEEARTAGANLPIAGYLTKPVTTSSLFDEIIKVCGPKSQHIISQNDCQADTTLLCQLEGANVLLVEDNEINQELAVEILSKYGIKVTTANHGQEAIDMLKPGRFDCILMDCQMPIMDGYTATRHIRTLPEYDDTPIIAMTANVMLNDIKQAEDAGMDDHIAKPIHLETMFATLLKWIKVTPYSMAQKTIAATRHTKRNLFPNSPIIDTELGLARTQTSTLYIRLLKRFLATQTNFIQECRTYLDNQDPLAATRHAHTLKGVAGTLGMTALETSSGKLEKALDDAKNDISPILFLVESDLNLTLKALQHWQDITKESDKTTESDAQTVPAIDAIALQEKLNTLKTYLDDHFAEALTIAEELLPHMKDRQTHKHMTKLISALNVYDFDLAIEHFTLLKPYLEGP</sequence>
<protein>
    <recommendedName>
        <fullName evidence="15">Sensory/regulatory protein RpfC</fullName>
        <ecNumber evidence="3">2.7.13.3</ecNumber>
    </recommendedName>
</protein>
<evidence type="ECO:0000256" key="3">
    <source>
        <dbReference type="ARBA" id="ARBA00012438"/>
    </source>
</evidence>
<feature type="modified residue" description="4-aspartylphosphate" evidence="17">
    <location>
        <position position="852"/>
    </location>
</feature>
<dbReference type="CDD" id="cd17546">
    <property type="entry name" value="REC_hyHK_CKI1_RcsC-like"/>
    <property type="match status" value="2"/>
</dbReference>
<dbReference type="SUPFAM" id="SSF55874">
    <property type="entry name" value="ATPase domain of HSP90 chaperone/DNA topoisomerase II/histidine kinase"/>
    <property type="match status" value="1"/>
</dbReference>
<name>A0A859CS42_9GAMM</name>
<dbReference type="SMART" id="SM00448">
    <property type="entry name" value="REC"/>
    <property type="match status" value="2"/>
</dbReference>
<evidence type="ECO:0000256" key="12">
    <source>
        <dbReference type="ARBA" id="ARBA00023012"/>
    </source>
</evidence>
<dbReference type="SMART" id="SM00387">
    <property type="entry name" value="HATPase_c"/>
    <property type="match status" value="1"/>
</dbReference>
<dbReference type="PANTHER" id="PTHR45339:SF1">
    <property type="entry name" value="HYBRID SIGNAL TRANSDUCTION HISTIDINE KINASE J"/>
    <property type="match status" value="1"/>
</dbReference>
<dbReference type="Pfam" id="PF02518">
    <property type="entry name" value="HATPase_c"/>
    <property type="match status" value="1"/>
</dbReference>
<dbReference type="CDD" id="cd00082">
    <property type="entry name" value="HisKA"/>
    <property type="match status" value="1"/>
</dbReference>
<dbReference type="Gene3D" id="3.40.50.2300">
    <property type="match status" value="2"/>
</dbReference>
<dbReference type="InterPro" id="IPR036890">
    <property type="entry name" value="HATPase_C_sf"/>
</dbReference>
<dbReference type="RefSeq" id="WP_176334130.1">
    <property type="nucleotide sequence ID" value="NZ_BAAAEF010000015.1"/>
</dbReference>
<keyword evidence="6" id="KW-0808">Transferase</keyword>
<dbReference type="Gene3D" id="1.10.287.130">
    <property type="match status" value="1"/>
</dbReference>
<dbReference type="InterPro" id="IPR004358">
    <property type="entry name" value="Sig_transdc_His_kin-like_C"/>
</dbReference>
<keyword evidence="7 19" id="KW-0812">Transmembrane</keyword>
<evidence type="ECO:0000256" key="8">
    <source>
        <dbReference type="ARBA" id="ARBA00022741"/>
    </source>
</evidence>
<keyword evidence="10" id="KW-0067">ATP-binding</keyword>
<evidence type="ECO:0000256" key="10">
    <source>
        <dbReference type="ARBA" id="ARBA00022840"/>
    </source>
</evidence>
<dbReference type="InterPro" id="IPR005467">
    <property type="entry name" value="His_kinase_dom"/>
</dbReference>
<evidence type="ECO:0000259" key="21">
    <source>
        <dbReference type="PROSITE" id="PS50110"/>
    </source>
</evidence>
<dbReference type="InterPro" id="IPR003594">
    <property type="entry name" value="HATPase_dom"/>
</dbReference>
<evidence type="ECO:0000256" key="15">
    <source>
        <dbReference type="ARBA" id="ARBA00068150"/>
    </source>
</evidence>
<evidence type="ECO:0000256" key="7">
    <source>
        <dbReference type="ARBA" id="ARBA00022692"/>
    </source>
</evidence>
<dbReference type="GO" id="GO:0000155">
    <property type="term" value="F:phosphorelay sensor kinase activity"/>
    <property type="evidence" value="ECO:0007669"/>
    <property type="project" value="InterPro"/>
</dbReference>
<dbReference type="Pfam" id="PF13188">
    <property type="entry name" value="PAS_8"/>
    <property type="match status" value="1"/>
</dbReference>
<dbReference type="PROSITE" id="PS50894">
    <property type="entry name" value="HPT"/>
    <property type="match status" value="1"/>
</dbReference>
<dbReference type="Pfam" id="PF00072">
    <property type="entry name" value="Response_reg"/>
    <property type="match status" value="2"/>
</dbReference>
<dbReference type="SUPFAM" id="SSF47384">
    <property type="entry name" value="Homodimeric domain of signal transducing histidine kinase"/>
    <property type="match status" value="1"/>
</dbReference>
<dbReference type="FunFam" id="1.10.287.130:FF:000002">
    <property type="entry name" value="Two-component osmosensing histidine kinase"/>
    <property type="match status" value="1"/>
</dbReference>
<evidence type="ECO:0000256" key="4">
    <source>
        <dbReference type="ARBA" id="ARBA00022475"/>
    </source>
</evidence>
<dbReference type="InterPro" id="IPR036097">
    <property type="entry name" value="HisK_dim/P_sf"/>
</dbReference>
<dbReference type="Pfam" id="PF01627">
    <property type="entry name" value="Hpt"/>
    <property type="match status" value="1"/>
</dbReference>
<gene>
    <name evidence="23" type="ORF">MP3633_0240</name>
</gene>
<dbReference type="NCBIfam" id="TIGR00229">
    <property type="entry name" value="sensory_box"/>
    <property type="match status" value="1"/>
</dbReference>
<evidence type="ECO:0000313" key="23">
    <source>
        <dbReference type="EMBL" id="QKK78978.1"/>
    </source>
</evidence>
<dbReference type="Gene3D" id="1.20.120.160">
    <property type="entry name" value="HPT domain"/>
    <property type="match status" value="1"/>
</dbReference>
<evidence type="ECO:0000256" key="13">
    <source>
        <dbReference type="ARBA" id="ARBA00023136"/>
    </source>
</evidence>
<dbReference type="CDD" id="cd16922">
    <property type="entry name" value="HATPase_EvgS-ArcB-TorS-like"/>
    <property type="match status" value="1"/>
</dbReference>
<feature type="transmembrane region" description="Helical" evidence="19">
    <location>
        <begin position="363"/>
        <end position="381"/>
    </location>
</feature>
<keyword evidence="18" id="KW-0175">Coiled coil</keyword>
<dbReference type="PROSITE" id="PS50110">
    <property type="entry name" value="RESPONSE_REGULATORY"/>
    <property type="match status" value="2"/>
</dbReference>
<reference evidence="23 24" key="1">
    <citation type="submission" date="2020-06" db="EMBL/GenBank/DDBJ databases">
        <authorList>
            <person name="Voronona O.L."/>
            <person name="Aksenova E.I."/>
            <person name="Kunda M.S."/>
            <person name="Semenov A.N."/>
            <person name="Ryzhova N."/>
        </authorList>
    </citation>
    <scope>NUCLEOTIDE SEQUENCE [LARGE SCALE GENOMIC DNA]</scope>
    <source>
        <strain evidence="23 24">MPKMM3633</strain>
    </source>
</reference>
<feature type="domain" description="HPt" evidence="22">
    <location>
        <begin position="1103"/>
        <end position="1202"/>
    </location>
</feature>
<dbReference type="FunFam" id="3.30.565.10:FF:000010">
    <property type="entry name" value="Sensor histidine kinase RcsC"/>
    <property type="match status" value="1"/>
</dbReference>
<dbReference type="InterPro" id="IPR001789">
    <property type="entry name" value="Sig_transdc_resp-reg_receiver"/>
</dbReference>
<dbReference type="CDD" id="cd00088">
    <property type="entry name" value="HPT"/>
    <property type="match status" value="1"/>
</dbReference>
<keyword evidence="13 19" id="KW-0472">Membrane</keyword>
<evidence type="ECO:0000259" key="22">
    <source>
        <dbReference type="PROSITE" id="PS50894"/>
    </source>
</evidence>
<keyword evidence="4" id="KW-1003">Cell membrane</keyword>
<organism evidence="23 24">
    <name type="scientific">Marinomonas primoryensis</name>
    <dbReference type="NCBI Taxonomy" id="178399"/>
    <lineage>
        <taxon>Bacteria</taxon>
        <taxon>Pseudomonadati</taxon>
        <taxon>Pseudomonadota</taxon>
        <taxon>Gammaproteobacteria</taxon>
        <taxon>Oceanospirillales</taxon>
        <taxon>Oceanospirillaceae</taxon>
        <taxon>Marinomonas</taxon>
    </lineage>
</organism>
<feature type="coiled-coil region" evidence="18">
    <location>
        <begin position="525"/>
        <end position="552"/>
    </location>
</feature>
<dbReference type="KEGG" id="mpri:MP3633_0240"/>
<accession>A0A859CS42</accession>
<keyword evidence="9 23" id="KW-0418">Kinase</keyword>
<evidence type="ECO:0000256" key="1">
    <source>
        <dbReference type="ARBA" id="ARBA00000085"/>
    </source>
</evidence>
<dbReference type="SUPFAM" id="SSF55785">
    <property type="entry name" value="PYP-like sensor domain (PAS domain)"/>
    <property type="match status" value="1"/>
</dbReference>
<feature type="domain" description="Histidine kinase" evidence="20">
    <location>
        <begin position="559"/>
        <end position="780"/>
    </location>
</feature>
<dbReference type="PROSITE" id="PS50109">
    <property type="entry name" value="HIS_KIN"/>
    <property type="match status" value="1"/>
</dbReference>
<dbReference type="Proteomes" id="UP000509371">
    <property type="component" value="Chromosome"/>
</dbReference>
<dbReference type="SUPFAM" id="SSF47226">
    <property type="entry name" value="Histidine-containing phosphotransfer domain, HPT domain"/>
    <property type="match status" value="1"/>
</dbReference>
<proteinExistence type="predicted"/>
<dbReference type="InterPro" id="IPR000014">
    <property type="entry name" value="PAS"/>
</dbReference>
<dbReference type="EC" id="2.7.13.3" evidence="3"/>
<feature type="modified residue" description="Phosphohistidine" evidence="16">
    <location>
        <position position="1142"/>
    </location>
</feature>
<evidence type="ECO:0000313" key="24">
    <source>
        <dbReference type="Proteomes" id="UP000509371"/>
    </source>
</evidence>
<evidence type="ECO:0000256" key="17">
    <source>
        <dbReference type="PROSITE-ProRule" id="PRU00169"/>
    </source>
</evidence>
<evidence type="ECO:0000259" key="20">
    <source>
        <dbReference type="PROSITE" id="PS50109"/>
    </source>
</evidence>
<evidence type="ECO:0000256" key="14">
    <source>
        <dbReference type="ARBA" id="ARBA00064003"/>
    </source>
</evidence>
<dbReference type="Pfam" id="PF00512">
    <property type="entry name" value="HisKA"/>
    <property type="match status" value="1"/>
</dbReference>
<dbReference type="Gene3D" id="3.30.565.10">
    <property type="entry name" value="Histidine kinase-like ATPase, C-terminal domain"/>
    <property type="match status" value="1"/>
</dbReference>
<feature type="modified residue" description="4-aspartylphosphate" evidence="17">
    <location>
        <position position="996"/>
    </location>
</feature>
<evidence type="ECO:0000256" key="11">
    <source>
        <dbReference type="ARBA" id="ARBA00022989"/>
    </source>
</evidence>
<evidence type="ECO:0000256" key="19">
    <source>
        <dbReference type="SAM" id="Phobius"/>
    </source>
</evidence>
<evidence type="ECO:0000256" key="6">
    <source>
        <dbReference type="ARBA" id="ARBA00022679"/>
    </source>
</evidence>